<keyword evidence="1" id="KW-0808">Transferase</keyword>
<reference evidence="1 3" key="1">
    <citation type="journal article" date="2014" name="BMC Genomics">
        <title>Genome sequence of Anopheles sinensis provides insight into genetics basis of mosquito competence for malaria parasites.</title>
        <authorList>
            <person name="Zhou D."/>
            <person name="Zhang D."/>
            <person name="Ding G."/>
            <person name="Shi L."/>
            <person name="Hou Q."/>
            <person name="Ye Y."/>
            <person name="Xu Y."/>
            <person name="Zhou H."/>
            <person name="Xiong C."/>
            <person name="Li S."/>
            <person name="Yu J."/>
            <person name="Hong S."/>
            <person name="Yu X."/>
            <person name="Zou P."/>
            <person name="Chen C."/>
            <person name="Chang X."/>
            <person name="Wang W."/>
            <person name="Lv Y."/>
            <person name="Sun Y."/>
            <person name="Ma L."/>
            <person name="Shen B."/>
            <person name="Zhu C."/>
        </authorList>
    </citation>
    <scope>NUCLEOTIDE SEQUENCE [LARGE SCALE GENOMIC DNA]</scope>
</reference>
<proteinExistence type="predicted"/>
<evidence type="ECO:0000313" key="3">
    <source>
        <dbReference type="Proteomes" id="UP000030765"/>
    </source>
</evidence>
<keyword evidence="3" id="KW-1185">Reference proteome</keyword>
<gene>
    <name evidence="1" type="ORF">ZHAS_00012513</name>
</gene>
<name>A0A084W335_ANOSI</name>
<dbReference type="EMBL" id="KE525279">
    <property type="protein sequence ID" value="KFB44629.1"/>
    <property type="molecule type" value="Genomic_DNA"/>
</dbReference>
<reference evidence="2" key="2">
    <citation type="submission" date="2020-05" db="UniProtKB">
        <authorList>
            <consortium name="EnsemblMetazoa"/>
        </authorList>
    </citation>
    <scope>IDENTIFICATION</scope>
</reference>
<dbReference type="EMBL" id="ATLV01019804">
    <property type="status" value="NOT_ANNOTATED_CDS"/>
    <property type="molecule type" value="Genomic_DNA"/>
</dbReference>
<organism evidence="1">
    <name type="scientific">Anopheles sinensis</name>
    <name type="common">Mosquito</name>
    <dbReference type="NCBI Taxonomy" id="74873"/>
    <lineage>
        <taxon>Eukaryota</taxon>
        <taxon>Metazoa</taxon>
        <taxon>Ecdysozoa</taxon>
        <taxon>Arthropoda</taxon>
        <taxon>Hexapoda</taxon>
        <taxon>Insecta</taxon>
        <taxon>Pterygota</taxon>
        <taxon>Neoptera</taxon>
        <taxon>Endopterygota</taxon>
        <taxon>Diptera</taxon>
        <taxon>Nematocera</taxon>
        <taxon>Culicoidea</taxon>
        <taxon>Culicidae</taxon>
        <taxon>Anophelinae</taxon>
        <taxon>Anopheles</taxon>
    </lineage>
</organism>
<dbReference type="Proteomes" id="UP000030765">
    <property type="component" value="Unassembled WGS sequence"/>
</dbReference>
<keyword evidence="1" id="KW-0328">Glycosyltransferase</keyword>
<dbReference type="GO" id="GO:0016757">
    <property type="term" value="F:glycosyltransferase activity"/>
    <property type="evidence" value="ECO:0007669"/>
    <property type="project" value="UniProtKB-KW"/>
</dbReference>
<evidence type="ECO:0000313" key="2">
    <source>
        <dbReference type="EnsemblMetazoa" id="ASIC012513-PA"/>
    </source>
</evidence>
<dbReference type="AlphaFoldDB" id="A0A084W335"/>
<protein>
    <submittedName>
        <fullName evidence="1 2">UDP-Gal:betaGlcNAc beta 1,3-galactosyltransferase 1-like protein</fullName>
    </submittedName>
</protein>
<dbReference type="VEuPathDB" id="VectorBase:ASIC012513"/>
<evidence type="ECO:0000313" key="1">
    <source>
        <dbReference type="EMBL" id="KFB44629.1"/>
    </source>
</evidence>
<dbReference type="EnsemblMetazoa" id="ASIC012513-RA">
    <property type="protein sequence ID" value="ASIC012513-PA"/>
    <property type="gene ID" value="ASIC012513"/>
</dbReference>
<accession>A0A084W335</accession>
<sequence>MARFRLFGAVRCVGADGTGGSPGGSRFQWDDIRWAVGNGRSYCRGGYEPASHTPARLEQRAKHEAYTVRKAVAFHSAFAKKWGKKWPEKYDPFPFSAAE</sequence>